<dbReference type="Proteomes" id="UP000821845">
    <property type="component" value="Chromosome 8"/>
</dbReference>
<proteinExistence type="predicted"/>
<comment type="caution">
    <text evidence="1">The sequence shown here is derived from an EMBL/GenBank/DDBJ whole genome shotgun (WGS) entry which is preliminary data.</text>
</comment>
<name>A0ACB7RM38_HYAAI</name>
<dbReference type="EMBL" id="CM023488">
    <property type="protein sequence ID" value="KAH6923475.1"/>
    <property type="molecule type" value="Genomic_DNA"/>
</dbReference>
<evidence type="ECO:0000313" key="1">
    <source>
        <dbReference type="EMBL" id="KAH6923475.1"/>
    </source>
</evidence>
<sequence>MLGGVRWKRKEEDDLGLVHGRMFSSMRESLTVRAKSTRVDGALCLSAPSKSTRTEWLRQARFYRDALRLKLQTSESYFNAKKKWRELSTTIDRKAEYLWQHTLFHLRAMTPKKETATNNPVHTLRGVVLPEPVRSVLRHGPKLATEPTCSPYYLLTYVRQVARQIPEGERDSVDESLNQT</sequence>
<keyword evidence="2" id="KW-1185">Reference proteome</keyword>
<protein>
    <submittedName>
        <fullName evidence="1">Uncharacterized protein</fullName>
    </submittedName>
</protein>
<organism evidence="1 2">
    <name type="scientific">Hyalomma asiaticum</name>
    <name type="common">Tick</name>
    <dbReference type="NCBI Taxonomy" id="266040"/>
    <lineage>
        <taxon>Eukaryota</taxon>
        <taxon>Metazoa</taxon>
        <taxon>Ecdysozoa</taxon>
        <taxon>Arthropoda</taxon>
        <taxon>Chelicerata</taxon>
        <taxon>Arachnida</taxon>
        <taxon>Acari</taxon>
        <taxon>Parasitiformes</taxon>
        <taxon>Ixodida</taxon>
        <taxon>Ixodoidea</taxon>
        <taxon>Ixodidae</taxon>
        <taxon>Hyalomminae</taxon>
        <taxon>Hyalomma</taxon>
    </lineage>
</organism>
<reference evidence="1" key="1">
    <citation type="submission" date="2020-05" db="EMBL/GenBank/DDBJ databases">
        <title>Large-scale comparative analyses of tick genomes elucidate their genetic diversity and vector capacities.</title>
        <authorList>
            <person name="Jia N."/>
            <person name="Wang J."/>
            <person name="Shi W."/>
            <person name="Du L."/>
            <person name="Sun Y."/>
            <person name="Zhan W."/>
            <person name="Jiang J."/>
            <person name="Wang Q."/>
            <person name="Zhang B."/>
            <person name="Ji P."/>
            <person name="Sakyi L.B."/>
            <person name="Cui X."/>
            <person name="Yuan T."/>
            <person name="Jiang B."/>
            <person name="Yang W."/>
            <person name="Lam T.T.-Y."/>
            <person name="Chang Q."/>
            <person name="Ding S."/>
            <person name="Wang X."/>
            <person name="Zhu J."/>
            <person name="Ruan X."/>
            <person name="Zhao L."/>
            <person name="Wei J."/>
            <person name="Que T."/>
            <person name="Du C."/>
            <person name="Cheng J."/>
            <person name="Dai P."/>
            <person name="Han X."/>
            <person name="Huang E."/>
            <person name="Gao Y."/>
            <person name="Liu J."/>
            <person name="Shao H."/>
            <person name="Ye R."/>
            <person name="Li L."/>
            <person name="Wei W."/>
            <person name="Wang X."/>
            <person name="Wang C."/>
            <person name="Yang T."/>
            <person name="Huo Q."/>
            <person name="Li W."/>
            <person name="Guo W."/>
            <person name="Chen H."/>
            <person name="Zhou L."/>
            <person name="Ni X."/>
            <person name="Tian J."/>
            <person name="Zhou Y."/>
            <person name="Sheng Y."/>
            <person name="Liu T."/>
            <person name="Pan Y."/>
            <person name="Xia L."/>
            <person name="Li J."/>
            <person name="Zhao F."/>
            <person name="Cao W."/>
        </authorList>
    </citation>
    <scope>NUCLEOTIDE SEQUENCE</scope>
    <source>
        <strain evidence="1">Hyas-2018</strain>
    </source>
</reference>
<gene>
    <name evidence="1" type="ORF">HPB50_001296</name>
</gene>
<evidence type="ECO:0000313" key="2">
    <source>
        <dbReference type="Proteomes" id="UP000821845"/>
    </source>
</evidence>
<accession>A0ACB7RM38</accession>